<reference evidence="2 3" key="1">
    <citation type="submission" date="2019-12" db="EMBL/GenBank/DDBJ databases">
        <title>A genome sequence resource for the geographically widespread anthracnose pathogen Colletotrichum asianum.</title>
        <authorList>
            <person name="Meng Y."/>
        </authorList>
    </citation>
    <scope>NUCLEOTIDE SEQUENCE [LARGE SCALE GENOMIC DNA]</scope>
    <source>
        <strain evidence="2 3">ICMP 18580</strain>
    </source>
</reference>
<evidence type="ECO:0000256" key="1">
    <source>
        <dbReference type="SAM" id="MobiDB-lite"/>
    </source>
</evidence>
<proteinExistence type="predicted"/>
<comment type="caution">
    <text evidence="2">The sequence shown here is derived from an EMBL/GenBank/DDBJ whole genome shotgun (WGS) entry which is preliminary data.</text>
</comment>
<organism evidence="2 3">
    <name type="scientific">Colletotrichum asianum</name>
    <dbReference type="NCBI Taxonomy" id="702518"/>
    <lineage>
        <taxon>Eukaryota</taxon>
        <taxon>Fungi</taxon>
        <taxon>Dikarya</taxon>
        <taxon>Ascomycota</taxon>
        <taxon>Pezizomycotina</taxon>
        <taxon>Sordariomycetes</taxon>
        <taxon>Hypocreomycetidae</taxon>
        <taxon>Glomerellales</taxon>
        <taxon>Glomerellaceae</taxon>
        <taxon>Colletotrichum</taxon>
        <taxon>Colletotrichum gloeosporioides species complex</taxon>
    </lineage>
</organism>
<dbReference type="Proteomes" id="UP000434172">
    <property type="component" value="Unassembled WGS sequence"/>
</dbReference>
<gene>
    <name evidence="2" type="ORF">GQ607_003418</name>
</gene>
<feature type="region of interest" description="Disordered" evidence="1">
    <location>
        <begin position="1"/>
        <end position="104"/>
    </location>
</feature>
<feature type="compositionally biased region" description="Polar residues" evidence="1">
    <location>
        <begin position="73"/>
        <end position="89"/>
    </location>
</feature>
<feature type="non-terminal residue" evidence="2">
    <location>
        <position position="1"/>
    </location>
</feature>
<keyword evidence="3" id="KW-1185">Reference proteome</keyword>
<protein>
    <submittedName>
        <fullName evidence="2">Uncharacterized protein</fullName>
    </submittedName>
</protein>
<evidence type="ECO:0000313" key="2">
    <source>
        <dbReference type="EMBL" id="KAF0329469.1"/>
    </source>
</evidence>
<sequence length="104" mass="11602">SQPLTSHLDRAPPRPDYVPLPQRQPRSRSTSIDNGASPACCSHNPRNHHNPYSHSHTRASPDPQRAGHPISENIRSPNIHHLQNSPTQSRQRESPNRSVCVLSS</sequence>
<dbReference type="AlphaFoldDB" id="A0A8H3ZR66"/>
<evidence type="ECO:0000313" key="3">
    <source>
        <dbReference type="Proteomes" id="UP000434172"/>
    </source>
</evidence>
<name>A0A8H3ZR66_9PEZI</name>
<accession>A0A8H3ZR66</accession>
<feature type="compositionally biased region" description="Basic residues" evidence="1">
    <location>
        <begin position="45"/>
        <end position="57"/>
    </location>
</feature>
<dbReference type="EMBL" id="WOWK01000012">
    <property type="protein sequence ID" value="KAF0329469.1"/>
    <property type="molecule type" value="Genomic_DNA"/>
</dbReference>